<dbReference type="EMBL" id="FUEG01000003">
    <property type="protein sequence ID" value="SJL02672.1"/>
    <property type="molecule type" value="Genomic_DNA"/>
</dbReference>
<accession>A0A284R1U8</accession>
<proteinExistence type="inferred from homology"/>
<sequence length="330" mass="37347">MSFLFAFFRKNKEDDYETILASLAADIQKRQTKLADIRLRERRSTLFVTLYTFIAWVVYVALWYTGALPSLAGYYRNFRVEKAVKGLPVVVGPIIILFIRRIVQIWYTRKGDAEGIAEKTLQKLMKEQRTKVEEIKKKTNYYSTRELLQRYDENSPASSPLRQRIVAQPQGTPGTPTRPSNGGTGSAVLNTPQNQAAAPVSPPQPPPGPSRKQWYDKLADTVLGDDDQARFALICEQCFAHNGLVKESVWEETRDASEYVCPKCNHFNPSRRSNKQGIRAPPQAVGPRSPVMQVIPPTPPHVHQERQGPPTQERSEPVEPESNLMEVDQS</sequence>
<evidence type="ECO:0000256" key="2">
    <source>
        <dbReference type="SAM" id="MobiDB-lite"/>
    </source>
</evidence>
<dbReference type="InterPro" id="IPR040115">
    <property type="entry name" value="Lnp"/>
</dbReference>
<evidence type="ECO:0000259" key="3">
    <source>
        <dbReference type="Pfam" id="PF10058"/>
    </source>
</evidence>
<dbReference type="Pfam" id="PF10058">
    <property type="entry name" value="Zn_ribbon_10"/>
    <property type="match status" value="1"/>
</dbReference>
<dbReference type="GO" id="GO:0098826">
    <property type="term" value="C:endoplasmic reticulum tubular network membrane"/>
    <property type="evidence" value="ECO:0007669"/>
    <property type="project" value="UniProtKB-UniRule"/>
</dbReference>
<evidence type="ECO:0000313" key="5">
    <source>
        <dbReference type="Proteomes" id="UP000219338"/>
    </source>
</evidence>
<dbReference type="InterPro" id="IPR019273">
    <property type="entry name" value="Lunapark_Znf"/>
</dbReference>
<reference evidence="5" key="1">
    <citation type="journal article" date="2017" name="Nat. Ecol. Evol.">
        <title>Genome expansion and lineage-specific genetic innovations in the forest pathogenic fungi Armillaria.</title>
        <authorList>
            <person name="Sipos G."/>
            <person name="Prasanna A.N."/>
            <person name="Walter M.C."/>
            <person name="O'Connor E."/>
            <person name="Balint B."/>
            <person name="Krizsan K."/>
            <person name="Kiss B."/>
            <person name="Hess J."/>
            <person name="Varga T."/>
            <person name="Slot J."/>
            <person name="Riley R."/>
            <person name="Boka B."/>
            <person name="Rigling D."/>
            <person name="Barry K."/>
            <person name="Lee J."/>
            <person name="Mihaltcheva S."/>
            <person name="LaButti K."/>
            <person name="Lipzen A."/>
            <person name="Waldron R."/>
            <person name="Moloney N.M."/>
            <person name="Sperisen C."/>
            <person name="Kredics L."/>
            <person name="Vagvoelgyi C."/>
            <person name="Patrignani A."/>
            <person name="Fitzpatrick D."/>
            <person name="Nagy I."/>
            <person name="Doyle S."/>
            <person name="Anderson J.B."/>
            <person name="Grigoriev I.V."/>
            <person name="Gueldener U."/>
            <person name="Muensterkoetter M."/>
            <person name="Nagy L.G."/>
        </authorList>
    </citation>
    <scope>NUCLEOTIDE SEQUENCE [LARGE SCALE GENOMIC DNA]</scope>
    <source>
        <strain evidence="5">C18/9</strain>
    </source>
</reference>
<comment type="domain">
    <text evidence="1">The C4-type zinc finger motif is necessary both for its ER three-way tubular junction localization and formation.</text>
</comment>
<feature type="domain" description="Lunapark zinc ribbon" evidence="3">
    <location>
        <begin position="214"/>
        <end position="268"/>
    </location>
</feature>
<evidence type="ECO:0000256" key="1">
    <source>
        <dbReference type="RuleBase" id="RU367073"/>
    </source>
</evidence>
<organism evidence="4 5">
    <name type="scientific">Armillaria ostoyae</name>
    <name type="common">Armillaria root rot fungus</name>
    <dbReference type="NCBI Taxonomy" id="47428"/>
    <lineage>
        <taxon>Eukaryota</taxon>
        <taxon>Fungi</taxon>
        <taxon>Dikarya</taxon>
        <taxon>Basidiomycota</taxon>
        <taxon>Agaricomycotina</taxon>
        <taxon>Agaricomycetes</taxon>
        <taxon>Agaricomycetidae</taxon>
        <taxon>Agaricales</taxon>
        <taxon>Marasmiineae</taxon>
        <taxon>Physalacriaceae</taxon>
        <taxon>Armillaria</taxon>
    </lineage>
</organism>
<dbReference type="GO" id="GO:1903373">
    <property type="term" value="P:positive regulation of endoplasmic reticulum tubular network organization"/>
    <property type="evidence" value="ECO:0007669"/>
    <property type="project" value="UniProtKB-UniRule"/>
</dbReference>
<dbReference type="GO" id="GO:0008270">
    <property type="term" value="F:zinc ion binding"/>
    <property type="evidence" value="ECO:0007669"/>
    <property type="project" value="UniProtKB-KW"/>
</dbReference>
<comment type="subcellular location">
    <subcellularLocation>
        <location evidence="1">Endoplasmic reticulum membrane</location>
        <topology evidence="1">Multi-pass membrane protein</topology>
    </subcellularLocation>
</comment>
<dbReference type="STRING" id="47428.A0A284R1U8"/>
<keyword evidence="1" id="KW-0256">Endoplasmic reticulum</keyword>
<keyword evidence="1" id="KW-0812">Transmembrane</keyword>
<dbReference type="AlphaFoldDB" id="A0A284R1U8"/>
<comment type="similarity">
    <text evidence="1">Belongs to the lunapark family.</text>
</comment>
<dbReference type="Proteomes" id="UP000219338">
    <property type="component" value="Unassembled WGS sequence"/>
</dbReference>
<evidence type="ECO:0000313" key="4">
    <source>
        <dbReference type="EMBL" id="SJL02672.1"/>
    </source>
</evidence>
<feature type="compositionally biased region" description="Pro residues" evidence="2">
    <location>
        <begin position="200"/>
        <end position="209"/>
    </location>
</feature>
<gene>
    <name evidence="4" type="ORF">ARMOST_06006</name>
</gene>
<dbReference type="PANTHER" id="PTHR22166:SF12">
    <property type="entry name" value="ENDOPLASMIC RETICULUM JUNCTION FORMATION PROTEIN LUNAPARK"/>
    <property type="match status" value="1"/>
</dbReference>
<feature type="compositionally biased region" description="Low complexity" evidence="2">
    <location>
        <begin position="168"/>
        <end position="177"/>
    </location>
</feature>
<feature type="transmembrane region" description="Helical" evidence="1">
    <location>
        <begin position="86"/>
        <end position="103"/>
    </location>
</feature>
<protein>
    <recommendedName>
        <fullName evidence="1">Endoplasmic reticulum junction formation protein lunapark</fullName>
    </recommendedName>
</protein>
<feature type="region of interest" description="Disordered" evidence="2">
    <location>
        <begin position="167"/>
        <end position="213"/>
    </location>
</feature>
<dbReference type="PANTHER" id="PTHR22166">
    <property type="entry name" value="ENDOPLASMIC RETICULUM JUNCTION FORMATION PROTEIN LUNAPARK"/>
    <property type="match status" value="1"/>
</dbReference>
<keyword evidence="1" id="KW-0479">Metal-binding</keyword>
<dbReference type="GO" id="GO:0071788">
    <property type="term" value="P:endoplasmic reticulum tubular network maintenance"/>
    <property type="evidence" value="ECO:0007669"/>
    <property type="project" value="UniProtKB-UniRule"/>
</dbReference>
<name>A0A284R1U8_ARMOS</name>
<comment type="function">
    <text evidence="1">Plays a role in determining ER morphology.</text>
</comment>
<keyword evidence="1" id="KW-1133">Transmembrane helix</keyword>
<keyword evidence="1" id="KW-0863">Zinc-finger</keyword>
<feature type="region of interest" description="Disordered" evidence="2">
    <location>
        <begin position="268"/>
        <end position="330"/>
    </location>
</feature>
<dbReference type="OrthoDB" id="1725934at2759"/>
<keyword evidence="1" id="KW-0862">Zinc</keyword>
<keyword evidence="1" id="KW-0472">Membrane</keyword>
<dbReference type="OMA" id="CGYFNPS"/>
<feature type="transmembrane region" description="Helical" evidence="1">
    <location>
        <begin position="46"/>
        <end position="66"/>
    </location>
</feature>
<keyword evidence="5" id="KW-1185">Reference proteome</keyword>